<dbReference type="GeneID" id="68117426"/>
<proteinExistence type="predicted"/>
<dbReference type="VEuPathDB" id="AmoebaDB:FDP41_010211"/>
<dbReference type="RefSeq" id="XP_044556251.1">
    <property type="nucleotide sequence ID" value="XM_044700485.1"/>
</dbReference>
<evidence type="ECO:0000313" key="1">
    <source>
        <dbReference type="EMBL" id="KAF0971535.1"/>
    </source>
</evidence>
<gene>
    <name evidence="1" type="ORF">FDP41_010211</name>
</gene>
<dbReference type="AlphaFoldDB" id="A0A6A5BBK7"/>
<keyword evidence="2" id="KW-1185">Reference proteome</keyword>
<sequence>MEWNDVPKHFLALKCRVRNVKQFETQAFESNHLEEKESIEGASSKGGGTPYSYYDYILSNTRDYLEHFSSNGIKVRSALGDNVDDNKDLLMETFCKKPIPTGVRSTIKLGQKGKLLAQVLFRKLRILFLSTVLPNTFMLCQPKRFKEKRKQEIASDYTVKVNDDESILQQLCYREEDTTVFENHSCSDQCLTVPKDYQHYTISTLNRVVPEGSNLNQYLEDETARTEGMLIPVAKAKRVEPAHALARRRKQRNK</sequence>
<dbReference type="VEuPathDB" id="AmoebaDB:NfTy_009610"/>
<evidence type="ECO:0000313" key="2">
    <source>
        <dbReference type="Proteomes" id="UP000444721"/>
    </source>
</evidence>
<accession>A0A6A5BBK7</accession>
<dbReference type="VEuPathDB" id="AmoebaDB:NF0054220"/>
<protein>
    <submittedName>
        <fullName evidence="1">Uncharacterized protein</fullName>
    </submittedName>
</protein>
<name>A0A6A5BBK7_NAEFO</name>
<organism evidence="1 2">
    <name type="scientific">Naegleria fowleri</name>
    <name type="common">Brain eating amoeba</name>
    <dbReference type="NCBI Taxonomy" id="5763"/>
    <lineage>
        <taxon>Eukaryota</taxon>
        <taxon>Discoba</taxon>
        <taxon>Heterolobosea</taxon>
        <taxon>Tetramitia</taxon>
        <taxon>Eutetramitia</taxon>
        <taxon>Vahlkampfiidae</taxon>
        <taxon>Naegleria</taxon>
    </lineage>
</organism>
<dbReference type="Proteomes" id="UP000444721">
    <property type="component" value="Unassembled WGS sequence"/>
</dbReference>
<dbReference type="EMBL" id="VFQX01000077">
    <property type="protein sequence ID" value="KAF0971535.1"/>
    <property type="molecule type" value="Genomic_DNA"/>
</dbReference>
<comment type="caution">
    <text evidence="1">The sequence shown here is derived from an EMBL/GenBank/DDBJ whole genome shotgun (WGS) entry which is preliminary data.</text>
</comment>
<reference evidence="1 2" key="1">
    <citation type="journal article" date="2019" name="Sci. Rep.">
        <title>Nanopore sequencing improves the draft genome of the human pathogenic amoeba Naegleria fowleri.</title>
        <authorList>
            <person name="Liechti N."/>
            <person name="Schurch N."/>
            <person name="Bruggmann R."/>
            <person name="Wittwer M."/>
        </authorList>
    </citation>
    <scope>NUCLEOTIDE SEQUENCE [LARGE SCALE GENOMIC DNA]</scope>
    <source>
        <strain evidence="1 2">ATCC 30894</strain>
    </source>
</reference>